<evidence type="ECO:0000313" key="4">
    <source>
        <dbReference type="Proteomes" id="UP000433575"/>
    </source>
</evidence>
<dbReference type="SUPFAM" id="SSF52317">
    <property type="entry name" value="Class I glutamine amidotransferase-like"/>
    <property type="match status" value="1"/>
</dbReference>
<dbReference type="EMBL" id="WKPJ01000050">
    <property type="protein sequence ID" value="MSA91280.1"/>
    <property type="molecule type" value="Genomic_DNA"/>
</dbReference>
<evidence type="ECO:0000313" key="3">
    <source>
        <dbReference type="EMBL" id="MSC35080.1"/>
    </source>
</evidence>
<sequence>MKKTAVMIYRAFCMQEISCLTDWMVGLGKLMIVCAADRNPVKTEEGFTVLPDLCYEELDLDEIDCLILPGIAEFPEVLKDRRQLDFLARFKDRSDILIAAISVSPVLLGAAGLLENRAYCGGFYQEVLEDLPFMQKANFRFEPIVEQDHIITAFGGAFREFALLVMQRFDFDLPKNTFGPLEEHWSKDKLTFTMESEAERNYWETALAMLKHECPQFFELSDKA</sequence>
<dbReference type="Proteomes" id="UP000480929">
    <property type="component" value="Unassembled WGS sequence"/>
</dbReference>
<evidence type="ECO:0000313" key="2">
    <source>
        <dbReference type="EMBL" id="MSA91280.1"/>
    </source>
</evidence>
<accession>A0A6N7SCE5</accession>
<feature type="domain" description="DJ-1/PfpI" evidence="1">
    <location>
        <begin position="3"/>
        <end position="167"/>
    </location>
</feature>
<protein>
    <recommendedName>
        <fullName evidence="1">DJ-1/PfpI domain-containing protein</fullName>
    </recommendedName>
</protein>
<dbReference type="Proteomes" id="UP000433575">
    <property type="component" value="Unassembled WGS sequence"/>
</dbReference>
<dbReference type="InterPro" id="IPR002818">
    <property type="entry name" value="DJ-1/PfpI"/>
</dbReference>
<evidence type="ECO:0000259" key="1">
    <source>
        <dbReference type="Pfam" id="PF01965"/>
    </source>
</evidence>
<dbReference type="Gene3D" id="3.40.50.880">
    <property type="match status" value="1"/>
</dbReference>
<name>A0A6N7SCE5_9FIRM</name>
<dbReference type="OrthoDB" id="9800516at2"/>
<proteinExistence type="predicted"/>
<comment type="caution">
    <text evidence="2">The sequence shown here is derived from an EMBL/GenBank/DDBJ whole genome shotgun (WGS) entry which is preliminary data.</text>
</comment>
<gene>
    <name evidence="3" type="ORF">GKD88_18355</name>
    <name evidence="2" type="ORF">GKE08_18320</name>
</gene>
<evidence type="ECO:0000313" key="5">
    <source>
        <dbReference type="Proteomes" id="UP000480929"/>
    </source>
</evidence>
<dbReference type="RefSeq" id="WP_154240606.1">
    <property type="nucleotide sequence ID" value="NZ_CALJPI010000159.1"/>
</dbReference>
<dbReference type="AlphaFoldDB" id="A0A6N7SCE5"/>
<reference evidence="4 5" key="1">
    <citation type="journal article" date="2019" name="Nat. Med.">
        <title>A library of human gut bacterial isolates paired with longitudinal multiomics data enables mechanistic microbiome research.</title>
        <authorList>
            <person name="Poyet M."/>
            <person name="Groussin M."/>
            <person name="Gibbons S.M."/>
            <person name="Avila-Pacheco J."/>
            <person name="Jiang X."/>
            <person name="Kearney S.M."/>
            <person name="Perrotta A.R."/>
            <person name="Berdy B."/>
            <person name="Zhao S."/>
            <person name="Lieberman T.D."/>
            <person name="Swanson P.K."/>
            <person name="Smith M."/>
            <person name="Roesemann S."/>
            <person name="Alexander J.E."/>
            <person name="Rich S.A."/>
            <person name="Livny J."/>
            <person name="Vlamakis H."/>
            <person name="Clish C."/>
            <person name="Bullock K."/>
            <person name="Deik A."/>
            <person name="Scott J."/>
            <person name="Pierce K.A."/>
            <person name="Xavier R.J."/>
            <person name="Alm E.J."/>
        </authorList>
    </citation>
    <scope>NUCLEOTIDE SEQUENCE [LARGE SCALE GENOMIC DNA]</scope>
    <source>
        <strain evidence="2 4">BIOML-A4</strain>
        <strain evidence="3 5">BIOML-A5</strain>
    </source>
</reference>
<dbReference type="Pfam" id="PF01965">
    <property type="entry name" value="DJ-1_PfpI"/>
    <property type="match status" value="1"/>
</dbReference>
<organism evidence="2 4">
    <name type="scientific">Holdemania massiliensis</name>
    <dbReference type="NCBI Taxonomy" id="1468449"/>
    <lineage>
        <taxon>Bacteria</taxon>
        <taxon>Bacillati</taxon>
        <taxon>Bacillota</taxon>
        <taxon>Erysipelotrichia</taxon>
        <taxon>Erysipelotrichales</taxon>
        <taxon>Erysipelotrichaceae</taxon>
        <taxon>Holdemania</taxon>
    </lineage>
</organism>
<dbReference type="EMBL" id="WKPI01000054">
    <property type="protein sequence ID" value="MSC35080.1"/>
    <property type="molecule type" value="Genomic_DNA"/>
</dbReference>
<keyword evidence="5" id="KW-1185">Reference proteome</keyword>
<dbReference type="InterPro" id="IPR029062">
    <property type="entry name" value="Class_I_gatase-like"/>
</dbReference>